<keyword evidence="4 6" id="KW-0699">rRNA-binding</keyword>
<evidence type="ECO:0000256" key="2">
    <source>
        <dbReference type="ARBA" id="ARBA00022980"/>
    </source>
</evidence>
<dbReference type="SUPFAM" id="SSF56053">
    <property type="entry name" value="Ribosomal protein L6"/>
    <property type="match status" value="2"/>
</dbReference>
<protein>
    <recommendedName>
        <fullName evidence="4">Large ribosomal subunit protein uL6</fullName>
    </recommendedName>
</protein>
<dbReference type="STRING" id="1802610.A2W32_03200"/>
<dbReference type="PIRSF" id="PIRSF002162">
    <property type="entry name" value="Ribosomal_L6"/>
    <property type="match status" value="1"/>
</dbReference>
<comment type="similarity">
    <text evidence="1 4 5">Belongs to the universal ribosomal protein uL6 family.</text>
</comment>
<evidence type="ECO:0000313" key="9">
    <source>
        <dbReference type="Proteomes" id="UP000177371"/>
    </source>
</evidence>
<feature type="domain" description="Large ribosomal subunit protein uL6 alpha-beta" evidence="7">
    <location>
        <begin position="90"/>
        <end position="164"/>
    </location>
</feature>
<dbReference type="InterPro" id="IPR036789">
    <property type="entry name" value="Ribosomal_uL6-like_a/b-dom_sf"/>
</dbReference>
<dbReference type="GO" id="GO:0003735">
    <property type="term" value="F:structural constituent of ribosome"/>
    <property type="evidence" value="ECO:0007669"/>
    <property type="project" value="UniProtKB-UniRule"/>
</dbReference>
<dbReference type="PANTHER" id="PTHR11655">
    <property type="entry name" value="60S/50S RIBOSOMAL PROTEIN L6/L9"/>
    <property type="match status" value="1"/>
</dbReference>
<keyword evidence="2 4" id="KW-0689">Ribosomal protein</keyword>
<dbReference type="InterPro" id="IPR020040">
    <property type="entry name" value="Ribosomal_uL6_a/b-dom"/>
</dbReference>
<sequence>MSRIGRKKIIIPQGVTVSVNDQNVEVKGLKGILSIKVRTEIKVILEGDNVTSSIIKETKESNALWGTTNAIIMNAIKGVSEGFEKRLELVGVGYRAKMDGNNLSLSLGFSHPIIFEPMEGIKFDVPDQQNIIVTGIDKQRVGLLASKIRKMRKPEPYKGKGIKYLGEIIRRKAGKSGKA</sequence>
<evidence type="ECO:0000313" key="8">
    <source>
        <dbReference type="EMBL" id="OGC50011.1"/>
    </source>
</evidence>
<dbReference type="PRINTS" id="PR00059">
    <property type="entry name" value="RIBOSOMALL6"/>
</dbReference>
<evidence type="ECO:0000256" key="1">
    <source>
        <dbReference type="ARBA" id="ARBA00009356"/>
    </source>
</evidence>
<dbReference type="PROSITE" id="PS00525">
    <property type="entry name" value="RIBOSOMAL_L6_1"/>
    <property type="match status" value="1"/>
</dbReference>
<reference evidence="8 9" key="1">
    <citation type="journal article" date="2016" name="Nat. Commun.">
        <title>Thousands of microbial genomes shed light on interconnected biogeochemical processes in an aquifer system.</title>
        <authorList>
            <person name="Anantharaman K."/>
            <person name="Brown C.T."/>
            <person name="Hug L.A."/>
            <person name="Sharon I."/>
            <person name="Castelle C.J."/>
            <person name="Probst A.J."/>
            <person name="Thomas B.C."/>
            <person name="Singh A."/>
            <person name="Wilkins M.J."/>
            <person name="Karaoz U."/>
            <person name="Brodie E.L."/>
            <person name="Williams K.H."/>
            <person name="Hubbard S.S."/>
            <person name="Banfield J.F."/>
        </authorList>
    </citation>
    <scope>NUCLEOTIDE SEQUENCE [LARGE SCALE GENOMIC DNA]</scope>
</reference>
<dbReference type="InterPro" id="IPR000702">
    <property type="entry name" value="Ribosomal_uL6-like"/>
</dbReference>
<gene>
    <name evidence="4" type="primary">rplF</name>
    <name evidence="8" type="ORF">A2W32_03200</name>
</gene>
<dbReference type="GO" id="GO:0002181">
    <property type="term" value="P:cytoplasmic translation"/>
    <property type="evidence" value="ECO:0007669"/>
    <property type="project" value="TreeGrafter"/>
</dbReference>
<evidence type="ECO:0000256" key="4">
    <source>
        <dbReference type="HAMAP-Rule" id="MF_01365"/>
    </source>
</evidence>
<dbReference type="GO" id="GO:0019843">
    <property type="term" value="F:rRNA binding"/>
    <property type="evidence" value="ECO:0007669"/>
    <property type="project" value="UniProtKB-UniRule"/>
</dbReference>
<dbReference type="GO" id="GO:0022625">
    <property type="term" value="C:cytosolic large ribosomal subunit"/>
    <property type="evidence" value="ECO:0007669"/>
    <property type="project" value="UniProtKB-UniRule"/>
</dbReference>
<evidence type="ECO:0000256" key="5">
    <source>
        <dbReference type="RuleBase" id="RU003869"/>
    </source>
</evidence>
<feature type="domain" description="Large ribosomal subunit protein uL6 alpha-beta" evidence="7">
    <location>
        <begin position="11"/>
        <end position="82"/>
    </location>
</feature>
<comment type="function">
    <text evidence="4 6">This protein binds to the 23S rRNA, and is important in its secondary structure. It is located near the subunit interface in the base of the L7/L12 stalk, and near the tRNA binding site of the peptidyltransferase center.</text>
</comment>
<dbReference type="AlphaFoldDB" id="A0A1F4UYK8"/>
<organism evidence="8 9">
    <name type="scientific">candidate division WWE3 bacterium RBG_16_37_10</name>
    <dbReference type="NCBI Taxonomy" id="1802610"/>
    <lineage>
        <taxon>Bacteria</taxon>
        <taxon>Katanobacteria</taxon>
    </lineage>
</organism>
<dbReference type="Pfam" id="PF00347">
    <property type="entry name" value="Ribosomal_L6"/>
    <property type="match status" value="2"/>
</dbReference>
<evidence type="ECO:0000256" key="6">
    <source>
        <dbReference type="RuleBase" id="RU003870"/>
    </source>
</evidence>
<comment type="subunit">
    <text evidence="4">Part of the 50S ribosomal subunit.</text>
</comment>
<dbReference type="HAMAP" id="MF_01365_B">
    <property type="entry name" value="Ribosomal_uL6_B"/>
    <property type="match status" value="1"/>
</dbReference>
<evidence type="ECO:0000256" key="3">
    <source>
        <dbReference type="ARBA" id="ARBA00023274"/>
    </source>
</evidence>
<dbReference type="Proteomes" id="UP000177371">
    <property type="component" value="Unassembled WGS sequence"/>
</dbReference>
<dbReference type="NCBIfam" id="TIGR03654">
    <property type="entry name" value="L6_bact"/>
    <property type="match status" value="1"/>
</dbReference>
<accession>A0A1F4UYK8</accession>
<dbReference type="Gene3D" id="3.90.930.12">
    <property type="entry name" value="Ribosomal protein L6, alpha-beta domain"/>
    <property type="match status" value="2"/>
</dbReference>
<keyword evidence="4 6" id="KW-0694">RNA-binding</keyword>
<dbReference type="InterPro" id="IPR019906">
    <property type="entry name" value="Ribosomal_uL6_bac-type"/>
</dbReference>
<dbReference type="FunFam" id="3.90.930.12:FF:000001">
    <property type="entry name" value="50S ribosomal protein L6"/>
    <property type="match status" value="1"/>
</dbReference>
<evidence type="ECO:0000259" key="7">
    <source>
        <dbReference type="Pfam" id="PF00347"/>
    </source>
</evidence>
<comment type="caution">
    <text evidence="8">The sequence shown here is derived from an EMBL/GenBank/DDBJ whole genome shotgun (WGS) entry which is preliminary data.</text>
</comment>
<proteinExistence type="inferred from homology"/>
<keyword evidence="3 4" id="KW-0687">Ribonucleoprotein</keyword>
<dbReference type="PANTHER" id="PTHR11655:SF14">
    <property type="entry name" value="LARGE RIBOSOMAL SUBUNIT PROTEIN UL6M"/>
    <property type="match status" value="1"/>
</dbReference>
<dbReference type="InterPro" id="IPR002358">
    <property type="entry name" value="Ribosomal_uL6_CS"/>
</dbReference>
<name>A0A1F4UYK8_UNCKA</name>
<dbReference type="EMBL" id="MEUT01000041">
    <property type="protein sequence ID" value="OGC50011.1"/>
    <property type="molecule type" value="Genomic_DNA"/>
</dbReference>